<dbReference type="OrthoDB" id="6397640at2"/>
<protein>
    <recommendedName>
        <fullName evidence="4">Flagellar assembly protein FliH</fullName>
    </recommendedName>
</protein>
<dbReference type="Proteomes" id="UP000199470">
    <property type="component" value="Unassembled WGS sequence"/>
</dbReference>
<dbReference type="GO" id="GO:0009288">
    <property type="term" value="C:bacterial-type flagellum"/>
    <property type="evidence" value="ECO:0007669"/>
    <property type="project" value="InterPro"/>
</dbReference>
<keyword evidence="8" id="KW-0653">Protein transport</keyword>
<dbReference type="PRINTS" id="PR01003">
    <property type="entry name" value="FLGFLIH"/>
</dbReference>
<dbReference type="GO" id="GO:0044781">
    <property type="term" value="P:bacterial-type flagellum organization"/>
    <property type="evidence" value="ECO:0007669"/>
    <property type="project" value="UniProtKB-KW"/>
</dbReference>
<evidence type="ECO:0000313" key="13">
    <source>
        <dbReference type="Proteomes" id="UP000199470"/>
    </source>
</evidence>
<dbReference type="GO" id="GO:0005829">
    <property type="term" value="C:cytosol"/>
    <property type="evidence" value="ECO:0007669"/>
    <property type="project" value="TreeGrafter"/>
</dbReference>
<dbReference type="PANTHER" id="PTHR34982:SF1">
    <property type="entry name" value="FLAGELLAR ASSEMBLY PROTEIN FLIH"/>
    <property type="match status" value="1"/>
</dbReference>
<keyword evidence="6" id="KW-0963">Cytoplasm</keyword>
<dbReference type="AlphaFoldDB" id="A0A1I4ISR2"/>
<dbReference type="GO" id="GO:0015031">
    <property type="term" value="P:protein transport"/>
    <property type="evidence" value="ECO:0007669"/>
    <property type="project" value="UniProtKB-KW"/>
</dbReference>
<proteinExistence type="inferred from homology"/>
<comment type="subcellular location">
    <subcellularLocation>
        <location evidence="2">Cytoplasm</location>
    </subcellularLocation>
</comment>
<dbReference type="EMBL" id="FOTW01000005">
    <property type="protein sequence ID" value="SFL57388.1"/>
    <property type="molecule type" value="Genomic_DNA"/>
</dbReference>
<dbReference type="GO" id="GO:0003774">
    <property type="term" value="F:cytoskeletal motor activity"/>
    <property type="evidence" value="ECO:0007669"/>
    <property type="project" value="InterPro"/>
</dbReference>
<keyword evidence="12" id="KW-0969">Cilium</keyword>
<name>A0A1I4ISR2_9BURK</name>
<accession>A0A1I4ISR2</accession>
<dbReference type="InterPro" id="IPR018035">
    <property type="entry name" value="Flagellar_FliH/T3SS_HrpE"/>
</dbReference>
<sequence length="237" mass="25968">MKQFRPYRFPPLSQVVAVAQRAHPNGSNGSGGVDAGAQWQASVGEGFEQGQRDGYEVGLSRGQEDGFEAGRAAGQEQGREEGRAETLVAYDQLARPVDAMLKSLKKLRADYRAAQRKEVVDLVAKVARQVIRAELALQPVQIMALVDETLASMPPTREEIDVFLNPEELKRISELDPKRAKRWNLIGDARLDAGECRIKAGDNEVDAGCHQRLAAVMEQVDNQLQAADGGDDTESEE</sequence>
<comment type="similarity">
    <text evidence="3">Belongs to the FliH family.</text>
</comment>
<gene>
    <name evidence="12" type="ORF">SAMN02982985_00751</name>
</gene>
<evidence type="ECO:0000256" key="9">
    <source>
        <dbReference type="ARBA" id="ARBA00023225"/>
    </source>
</evidence>
<keyword evidence="13" id="KW-1185">Reference proteome</keyword>
<dbReference type="InterPro" id="IPR051472">
    <property type="entry name" value="T3SS_Stator/FliH"/>
</dbReference>
<dbReference type="InterPro" id="IPR000563">
    <property type="entry name" value="Flag_FliH"/>
</dbReference>
<evidence type="ECO:0000256" key="1">
    <source>
        <dbReference type="ARBA" id="ARBA00003041"/>
    </source>
</evidence>
<evidence type="ECO:0000259" key="11">
    <source>
        <dbReference type="Pfam" id="PF02108"/>
    </source>
</evidence>
<evidence type="ECO:0000256" key="5">
    <source>
        <dbReference type="ARBA" id="ARBA00022448"/>
    </source>
</evidence>
<evidence type="ECO:0000256" key="7">
    <source>
        <dbReference type="ARBA" id="ARBA00022795"/>
    </source>
</evidence>
<evidence type="ECO:0000256" key="8">
    <source>
        <dbReference type="ARBA" id="ARBA00022927"/>
    </source>
</evidence>
<keyword evidence="9" id="KW-1006">Bacterial flagellum protein export</keyword>
<comment type="function">
    <text evidence="1">Needed for flagellar regrowth and assembly.</text>
</comment>
<dbReference type="NCBIfam" id="NF009925">
    <property type="entry name" value="PRK13386.1"/>
    <property type="match status" value="1"/>
</dbReference>
<organism evidence="12 13">
    <name type="scientific">Rugamonas rubra</name>
    <dbReference type="NCBI Taxonomy" id="758825"/>
    <lineage>
        <taxon>Bacteria</taxon>
        <taxon>Pseudomonadati</taxon>
        <taxon>Pseudomonadota</taxon>
        <taxon>Betaproteobacteria</taxon>
        <taxon>Burkholderiales</taxon>
        <taxon>Oxalobacteraceae</taxon>
        <taxon>Telluria group</taxon>
        <taxon>Rugamonas</taxon>
    </lineage>
</organism>
<evidence type="ECO:0000256" key="4">
    <source>
        <dbReference type="ARBA" id="ARBA00016507"/>
    </source>
</evidence>
<reference evidence="12 13" key="1">
    <citation type="submission" date="2016-10" db="EMBL/GenBank/DDBJ databases">
        <authorList>
            <person name="de Groot N.N."/>
        </authorList>
    </citation>
    <scope>NUCLEOTIDE SEQUENCE [LARGE SCALE GENOMIC DNA]</scope>
    <source>
        <strain evidence="12 13">ATCC 43154</strain>
    </source>
</reference>
<evidence type="ECO:0000256" key="3">
    <source>
        <dbReference type="ARBA" id="ARBA00006602"/>
    </source>
</evidence>
<dbReference type="PANTHER" id="PTHR34982">
    <property type="entry name" value="YOP PROTEINS TRANSLOCATION PROTEIN L"/>
    <property type="match status" value="1"/>
</dbReference>
<keyword evidence="12" id="KW-0966">Cell projection</keyword>
<keyword evidence="5" id="KW-0813">Transport</keyword>
<dbReference type="RefSeq" id="WP_093383852.1">
    <property type="nucleotide sequence ID" value="NZ_FOTW01000005.1"/>
</dbReference>
<keyword evidence="12" id="KW-0282">Flagellum</keyword>
<feature type="domain" description="Flagellar assembly protein FliH/Type III secretion system HrpE" evidence="11">
    <location>
        <begin position="95"/>
        <end position="214"/>
    </location>
</feature>
<evidence type="ECO:0000256" key="6">
    <source>
        <dbReference type="ARBA" id="ARBA00022490"/>
    </source>
</evidence>
<evidence type="ECO:0000313" key="12">
    <source>
        <dbReference type="EMBL" id="SFL57388.1"/>
    </source>
</evidence>
<evidence type="ECO:0000256" key="10">
    <source>
        <dbReference type="SAM" id="MobiDB-lite"/>
    </source>
</evidence>
<dbReference type="STRING" id="758825.SAMN02982985_00751"/>
<keyword evidence="7" id="KW-1005">Bacterial flagellum biogenesis</keyword>
<dbReference type="GO" id="GO:0071973">
    <property type="term" value="P:bacterial-type flagellum-dependent cell motility"/>
    <property type="evidence" value="ECO:0007669"/>
    <property type="project" value="InterPro"/>
</dbReference>
<feature type="region of interest" description="Disordered" evidence="10">
    <location>
        <begin position="52"/>
        <end position="83"/>
    </location>
</feature>
<evidence type="ECO:0000256" key="2">
    <source>
        <dbReference type="ARBA" id="ARBA00004496"/>
    </source>
</evidence>
<dbReference type="Pfam" id="PF02108">
    <property type="entry name" value="FliH"/>
    <property type="match status" value="1"/>
</dbReference>